<dbReference type="STRING" id="237018.SAMN04489723_10867"/>
<sequence>MIEFQGKLAAFEFNHWQYHIPISDEISTQMMDTEHRRVLIWIKSEGPYHMALMKSKDYWYVLVNQEIRTRFNLVEKSTFSVKIDRDHSEFGHEMPDELQVLMDQDEEGANYFKSLTPGKQRMMVYTVTKVKSPESRMKKALAIIHHLKLAKGKLDYKQLNELIKYYNKL</sequence>
<gene>
    <name evidence="1" type="ORF">SAMN04489723_10867</name>
</gene>
<evidence type="ECO:0000313" key="1">
    <source>
        <dbReference type="EMBL" id="SFB36447.1"/>
    </source>
</evidence>
<accession>A0A1I1AER5</accession>
<name>A0A1I1AER5_9BACT</name>
<keyword evidence="2" id="KW-1185">Reference proteome</keyword>
<dbReference type="OrthoDB" id="959664at2"/>
<dbReference type="RefSeq" id="WP_092897674.1">
    <property type="nucleotide sequence ID" value="NZ_FOKK01000008.1"/>
</dbReference>
<dbReference type="EMBL" id="FOKK01000008">
    <property type="protein sequence ID" value="SFB36447.1"/>
    <property type="molecule type" value="Genomic_DNA"/>
</dbReference>
<organism evidence="1 2">
    <name type="scientific">Algoriphagus aquimarinus</name>
    <dbReference type="NCBI Taxonomy" id="237018"/>
    <lineage>
        <taxon>Bacteria</taxon>
        <taxon>Pseudomonadati</taxon>
        <taxon>Bacteroidota</taxon>
        <taxon>Cytophagia</taxon>
        <taxon>Cytophagales</taxon>
        <taxon>Cyclobacteriaceae</taxon>
        <taxon>Algoriphagus</taxon>
    </lineage>
</organism>
<proteinExistence type="predicted"/>
<protein>
    <submittedName>
        <fullName evidence="1">Bacteriocin-protection, YdeI or OmpD-Associated</fullName>
    </submittedName>
</protein>
<dbReference type="Proteomes" id="UP000198790">
    <property type="component" value="Unassembled WGS sequence"/>
</dbReference>
<dbReference type="Pfam" id="PF13376">
    <property type="entry name" value="OmdA"/>
    <property type="match status" value="1"/>
</dbReference>
<reference evidence="1 2" key="1">
    <citation type="submission" date="2016-10" db="EMBL/GenBank/DDBJ databases">
        <authorList>
            <person name="de Groot N.N."/>
        </authorList>
    </citation>
    <scope>NUCLEOTIDE SEQUENCE [LARGE SCALE GENOMIC DNA]</scope>
    <source>
        <strain evidence="1 2">DSM 23399</strain>
    </source>
</reference>
<evidence type="ECO:0000313" key="2">
    <source>
        <dbReference type="Proteomes" id="UP000198790"/>
    </source>
</evidence>
<dbReference type="AlphaFoldDB" id="A0A1I1AER5"/>